<organism evidence="1 2">
    <name type="scientific">Kockovaella imperatae</name>
    <dbReference type="NCBI Taxonomy" id="4999"/>
    <lineage>
        <taxon>Eukaryota</taxon>
        <taxon>Fungi</taxon>
        <taxon>Dikarya</taxon>
        <taxon>Basidiomycota</taxon>
        <taxon>Agaricomycotina</taxon>
        <taxon>Tremellomycetes</taxon>
        <taxon>Tremellales</taxon>
        <taxon>Cuniculitremaceae</taxon>
        <taxon>Kockovaella</taxon>
    </lineage>
</organism>
<dbReference type="EMBL" id="NBSH01000009">
    <property type="protein sequence ID" value="ORX35875.1"/>
    <property type="molecule type" value="Genomic_DNA"/>
</dbReference>
<protein>
    <submittedName>
        <fullName evidence="1">Uncharacterized protein</fullName>
    </submittedName>
</protein>
<evidence type="ECO:0000313" key="1">
    <source>
        <dbReference type="EMBL" id="ORX35875.1"/>
    </source>
</evidence>
<dbReference type="RefSeq" id="XP_021870004.1">
    <property type="nucleotide sequence ID" value="XM_022016200.1"/>
</dbReference>
<evidence type="ECO:0000313" key="2">
    <source>
        <dbReference type="Proteomes" id="UP000193218"/>
    </source>
</evidence>
<comment type="caution">
    <text evidence="1">The sequence shown here is derived from an EMBL/GenBank/DDBJ whole genome shotgun (WGS) entry which is preliminary data.</text>
</comment>
<reference evidence="1 2" key="1">
    <citation type="submission" date="2017-03" db="EMBL/GenBank/DDBJ databases">
        <title>Widespread Adenine N6-methylation of Active Genes in Fungi.</title>
        <authorList>
            <consortium name="DOE Joint Genome Institute"/>
            <person name="Mondo S.J."/>
            <person name="Dannebaum R.O."/>
            <person name="Kuo R.C."/>
            <person name="Louie K.B."/>
            <person name="Bewick A.J."/>
            <person name="Labutti K."/>
            <person name="Haridas S."/>
            <person name="Kuo A."/>
            <person name="Salamov A."/>
            <person name="Ahrendt S.R."/>
            <person name="Lau R."/>
            <person name="Bowen B.P."/>
            <person name="Lipzen A."/>
            <person name="Sullivan W."/>
            <person name="Andreopoulos W.B."/>
            <person name="Clum A."/>
            <person name="Lindquist E."/>
            <person name="Daum C."/>
            <person name="Northen T.R."/>
            <person name="Ramamoorthy G."/>
            <person name="Schmitz R.J."/>
            <person name="Gryganskyi A."/>
            <person name="Culley D."/>
            <person name="Magnuson J."/>
            <person name="James T.Y."/>
            <person name="O'Malley M.A."/>
            <person name="Stajich J.E."/>
            <person name="Spatafora J.W."/>
            <person name="Visel A."/>
            <person name="Grigoriev I.V."/>
        </authorList>
    </citation>
    <scope>NUCLEOTIDE SEQUENCE [LARGE SCALE GENOMIC DNA]</scope>
    <source>
        <strain evidence="1 2">NRRL Y-17943</strain>
    </source>
</reference>
<gene>
    <name evidence="1" type="ORF">BD324DRAFT_629348</name>
</gene>
<keyword evidence="2" id="KW-1185">Reference proteome</keyword>
<sequence length="71" mass="7930">MHRPIATQSILTALPVTRTLPVTRSTDPEFCDHHLSESVWDAATDCATSGSSCDWIHIRMHKAWSWAILAV</sequence>
<accession>A0A1Y1UFN0</accession>
<dbReference type="GeneID" id="33558009"/>
<name>A0A1Y1UFN0_9TREE</name>
<dbReference type="Proteomes" id="UP000193218">
    <property type="component" value="Unassembled WGS sequence"/>
</dbReference>
<dbReference type="InParanoid" id="A0A1Y1UFN0"/>
<proteinExistence type="predicted"/>
<dbReference type="AlphaFoldDB" id="A0A1Y1UFN0"/>